<keyword evidence="5 8" id="KW-0406">Ion transport</keyword>
<feature type="transmembrane region" description="Helical" evidence="8">
    <location>
        <begin position="41"/>
        <end position="59"/>
    </location>
</feature>
<dbReference type="GO" id="GO:0005886">
    <property type="term" value="C:plasma membrane"/>
    <property type="evidence" value="ECO:0007669"/>
    <property type="project" value="UniProtKB-SubCell"/>
</dbReference>
<dbReference type="PANTHER" id="PTHR35529">
    <property type="entry name" value="MANGANESE EFFLUX PUMP MNTP-RELATED"/>
    <property type="match status" value="1"/>
</dbReference>
<dbReference type="HAMAP" id="MF_01521">
    <property type="entry name" value="MntP_pump"/>
    <property type="match status" value="1"/>
</dbReference>
<dbReference type="RefSeq" id="WP_062535377.1">
    <property type="nucleotide sequence ID" value="NZ_CP012678.1"/>
</dbReference>
<comment type="function">
    <text evidence="8">Probably functions as a manganese efflux pump.</text>
</comment>
<gene>
    <name evidence="8" type="primary">mntP</name>
    <name evidence="9" type="ORF">AOC03_09355</name>
</gene>
<evidence type="ECO:0000313" key="9">
    <source>
        <dbReference type="EMBL" id="ALF60215.1"/>
    </source>
</evidence>
<keyword evidence="6 8" id="KW-0472">Membrane</keyword>
<dbReference type="InterPro" id="IPR022929">
    <property type="entry name" value="Put_MntP"/>
</dbReference>
<keyword evidence="3 8" id="KW-0812">Transmembrane</keyword>
<evidence type="ECO:0000256" key="7">
    <source>
        <dbReference type="ARBA" id="ARBA00023211"/>
    </source>
</evidence>
<reference evidence="9 10" key="1">
    <citation type="submission" date="2015-09" db="EMBL/GenBank/DDBJ databases">
        <title>Complete genome of Psychrobacter urativorans R10.10B.</title>
        <authorList>
            <person name="See-Too W.S."/>
            <person name="Chan K.G."/>
        </authorList>
    </citation>
    <scope>NUCLEOTIDE SEQUENCE [LARGE SCALE GENOMIC DNA]</scope>
    <source>
        <strain evidence="9 10">R10.10B</strain>
    </source>
</reference>
<protein>
    <recommendedName>
        <fullName evidence="8">Putative manganese efflux pump MntP</fullName>
    </recommendedName>
</protein>
<keyword evidence="4 8" id="KW-1133">Transmembrane helix</keyword>
<dbReference type="PANTHER" id="PTHR35529:SF1">
    <property type="entry name" value="MANGANESE EFFLUX PUMP MNTP-RELATED"/>
    <property type="match status" value="1"/>
</dbReference>
<dbReference type="Pfam" id="PF02659">
    <property type="entry name" value="Mntp"/>
    <property type="match status" value="1"/>
</dbReference>
<evidence type="ECO:0000256" key="3">
    <source>
        <dbReference type="ARBA" id="ARBA00022692"/>
    </source>
</evidence>
<evidence type="ECO:0000256" key="8">
    <source>
        <dbReference type="HAMAP-Rule" id="MF_01521"/>
    </source>
</evidence>
<feature type="transmembrane region" description="Helical" evidence="8">
    <location>
        <begin position="107"/>
        <end position="125"/>
    </location>
</feature>
<feature type="transmembrane region" description="Helical" evidence="8">
    <location>
        <begin position="160"/>
        <end position="181"/>
    </location>
</feature>
<evidence type="ECO:0000256" key="4">
    <source>
        <dbReference type="ARBA" id="ARBA00022989"/>
    </source>
</evidence>
<dbReference type="OrthoDB" id="9811590at2"/>
<name>A0A0M4T392_9GAMM</name>
<sequence>MLEIFLLALALAADAFAAAIGLGATHQNEAKSQFLKMALLIGLYFGVAQGLMPLIGYALGFTMLGWLADGASWIAFLILVALGIKMLYESRSVNDDDMRINLSHRTLLSLAIATSIDAMAAGFTLNLLSINAYLACLIIALTTAILSILGAYIGQKSGTWLGSWAEALGGLVLIAIGINMVI</sequence>
<keyword evidence="2 8" id="KW-1003">Cell membrane</keyword>
<feature type="transmembrane region" description="Helical" evidence="8">
    <location>
        <begin position="66"/>
        <end position="87"/>
    </location>
</feature>
<evidence type="ECO:0000256" key="6">
    <source>
        <dbReference type="ARBA" id="ARBA00023136"/>
    </source>
</evidence>
<evidence type="ECO:0000256" key="1">
    <source>
        <dbReference type="ARBA" id="ARBA00022448"/>
    </source>
</evidence>
<keyword evidence="10" id="KW-1185">Reference proteome</keyword>
<evidence type="ECO:0000256" key="5">
    <source>
        <dbReference type="ARBA" id="ARBA00023065"/>
    </source>
</evidence>
<dbReference type="KEGG" id="pur:AOC03_09355"/>
<evidence type="ECO:0000256" key="2">
    <source>
        <dbReference type="ARBA" id="ARBA00022475"/>
    </source>
</evidence>
<feature type="transmembrane region" description="Helical" evidence="8">
    <location>
        <begin position="132"/>
        <end position="154"/>
    </location>
</feature>
<comment type="similarity">
    <text evidence="8">Belongs to the MntP (TC 9.B.29) family.</text>
</comment>
<proteinExistence type="inferred from homology"/>
<dbReference type="EMBL" id="CP012678">
    <property type="protein sequence ID" value="ALF60215.1"/>
    <property type="molecule type" value="Genomic_DNA"/>
</dbReference>
<evidence type="ECO:0000313" key="10">
    <source>
        <dbReference type="Proteomes" id="UP000059847"/>
    </source>
</evidence>
<keyword evidence="1 8" id="KW-0813">Transport</keyword>
<dbReference type="GO" id="GO:0005384">
    <property type="term" value="F:manganese ion transmembrane transporter activity"/>
    <property type="evidence" value="ECO:0007669"/>
    <property type="project" value="UniProtKB-UniRule"/>
</dbReference>
<dbReference type="InterPro" id="IPR003810">
    <property type="entry name" value="Mntp/YtaF"/>
</dbReference>
<comment type="subcellular location">
    <subcellularLocation>
        <location evidence="8">Cell membrane</location>
        <topology evidence="8">Multi-pass membrane protein</topology>
    </subcellularLocation>
</comment>
<organism evidence="9 10">
    <name type="scientific">Psychrobacter urativorans</name>
    <dbReference type="NCBI Taxonomy" id="45610"/>
    <lineage>
        <taxon>Bacteria</taxon>
        <taxon>Pseudomonadati</taxon>
        <taxon>Pseudomonadota</taxon>
        <taxon>Gammaproteobacteria</taxon>
        <taxon>Moraxellales</taxon>
        <taxon>Moraxellaceae</taxon>
        <taxon>Psychrobacter</taxon>
    </lineage>
</organism>
<accession>A0A0M4T392</accession>
<dbReference type="Proteomes" id="UP000059847">
    <property type="component" value="Chromosome"/>
</dbReference>
<dbReference type="AlphaFoldDB" id="A0A0M4T392"/>
<keyword evidence="7 8" id="KW-0464">Manganese</keyword>